<dbReference type="AlphaFoldDB" id="A0AB34GUH4"/>
<dbReference type="Proteomes" id="UP001159641">
    <property type="component" value="Unassembled WGS sequence"/>
</dbReference>
<reference evidence="2 3" key="1">
    <citation type="submission" date="2022-11" db="EMBL/GenBank/DDBJ databases">
        <title>Whole genome sequence of Eschrichtius robustus ER-17-0199.</title>
        <authorList>
            <person name="Bruniche-Olsen A."/>
            <person name="Black A.N."/>
            <person name="Fields C.J."/>
            <person name="Walden K."/>
            <person name="Dewoody J.A."/>
        </authorList>
    </citation>
    <scope>NUCLEOTIDE SEQUENCE [LARGE SCALE GENOMIC DNA]</scope>
    <source>
        <strain evidence="2">ER-17-0199</strain>
        <tissue evidence="2">Blubber</tissue>
    </source>
</reference>
<name>A0AB34GUH4_ESCRO</name>
<keyword evidence="3" id="KW-1185">Reference proteome</keyword>
<proteinExistence type="predicted"/>
<accession>A0AB34GUH4</accession>
<evidence type="ECO:0000256" key="1">
    <source>
        <dbReference type="SAM" id="MobiDB-lite"/>
    </source>
</evidence>
<evidence type="ECO:0000313" key="2">
    <source>
        <dbReference type="EMBL" id="KAJ8783114.1"/>
    </source>
</evidence>
<evidence type="ECO:0000313" key="3">
    <source>
        <dbReference type="Proteomes" id="UP001159641"/>
    </source>
</evidence>
<feature type="region of interest" description="Disordered" evidence="1">
    <location>
        <begin position="55"/>
        <end position="81"/>
    </location>
</feature>
<protein>
    <recommendedName>
        <fullName evidence="4">Akirin-1</fullName>
    </recommendedName>
</protein>
<gene>
    <name evidence="2" type="ORF">J1605_009722</name>
</gene>
<sequence>MRAPLRSGRLGRSYSGVGSRCLALRRHGVRGDVEAAHGVRGGAAEPRLPEAAALRPSAGRTPGLRPPDAEPPPLLQAQPALPGSERCLPTAGQICQNIKQEYSRYQRWRRLEVVLNQSD</sequence>
<comment type="caution">
    <text evidence="2">The sequence shown here is derived from an EMBL/GenBank/DDBJ whole genome shotgun (WGS) entry which is preliminary data.</text>
</comment>
<evidence type="ECO:0008006" key="4">
    <source>
        <dbReference type="Google" id="ProtNLM"/>
    </source>
</evidence>
<organism evidence="2 3">
    <name type="scientific">Eschrichtius robustus</name>
    <name type="common">California gray whale</name>
    <name type="synonym">Eschrichtius gibbosus</name>
    <dbReference type="NCBI Taxonomy" id="9764"/>
    <lineage>
        <taxon>Eukaryota</taxon>
        <taxon>Metazoa</taxon>
        <taxon>Chordata</taxon>
        <taxon>Craniata</taxon>
        <taxon>Vertebrata</taxon>
        <taxon>Euteleostomi</taxon>
        <taxon>Mammalia</taxon>
        <taxon>Eutheria</taxon>
        <taxon>Laurasiatheria</taxon>
        <taxon>Artiodactyla</taxon>
        <taxon>Whippomorpha</taxon>
        <taxon>Cetacea</taxon>
        <taxon>Mysticeti</taxon>
        <taxon>Eschrichtiidae</taxon>
        <taxon>Eschrichtius</taxon>
    </lineage>
</organism>
<dbReference type="EMBL" id="JAIQCJ010002089">
    <property type="protein sequence ID" value="KAJ8783114.1"/>
    <property type="molecule type" value="Genomic_DNA"/>
</dbReference>